<keyword evidence="6" id="KW-0408">Iron</keyword>
<dbReference type="GO" id="GO:0051536">
    <property type="term" value="F:iron-sulfur cluster binding"/>
    <property type="evidence" value="ECO:0007669"/>
    <property type="project" value="UniProtKB-KW"/>
</dbReference>
<dbReference type="PIRSF" id="PIRSF001435">
    <property type="entry name" value="Nth"/>
    <property type="match status" value="1"/>
</dbReference>
<evidence type="ECO:0000256" key="8">
    <source>
        <dbReference type="ARBA" id="ARBA00023204"/>
    </source>
</evidence>
<keyword evidence="12" id="KW-0255">Endonuclease</keyword>
<evidence type="ECO:0000256" key="5">
    <source>
        <dbReference type="ARBA" id="ARBA00022801"/>
    </source>
</evidence>
<dbReference type="FunFam" id="1.10.340.30:FF:000001">
    <property type="entry name" value="Endonuclease III"/>
    <property type="match status" value="1"/>
</dbReference>
<proteinExistence type="inferred from homology"/>
<dbReference type="KEGG" id="gms:SOIL9_59400"/>
<keyword evidence="8" id="KW-0234">DNA repair</keyword>
<evidence type="ECO:0000256" key="6">
    <source>
        <dbReference type="ARBA" id="ARBA00023004"/>
    </source>
</evidence>
<keyword evidence="7" id="KW-0411">Iron-sulfur</keyword>
<evidence type="ECO:0000313" key="12">
    <source>
        <dbReference type="EMBL" id="VTR91774.1"/>
    </source>
</evidence>
<keyword evidence="5" id="KW-0378">Hydrolase</keyword>
<gene>
    <name evidence="12" type="ORF">SOIL9_59400</name>
</gene>
<dbReference type="GO" id="GO:0003906">
    <property type="term" value="F:DNA-(apurinic or apyrimidinic site) endonuclease activity"/>
    <property type="evidence" value="ECO:0007669"/>
    <property type="project" value="TreeGrafter"/>
</dbReference>
<dbReference type="Gene3D" id="1.10.340.30">
    <property type="entry name" value="Hypothetical protein, domain 2"/>
    <property type="match status" value="1"/>
</dbReference>
<keyword evidence="12" id="KW-0540">Nuclease</keyword>
<dbReference type="PANTHER" id="PTHR43286:SF1">
    <property type="entry name" value="ENDONUCLEASE III-LIKE PROTEIN 1"/>
    <property type="match status" value="1"/>
</dbReference>
<dbReference type="GO" id="GO:0016829">
    <property type="term" value="F:lyase activity"/>
    <property type="evidence" value="ECO:0007669"/>
    <property type="project" value="UniProtKB-KW"/>
</dbReference>
<dbReference type="GO" id="GO:0006289">
    <property type="term" value="P:nucleotide-excision repair"/>
    <property type="evidence" value="ECO:0007669"/>
    <property type="project" value="TreeGrafter"/>
</dbReference>
<dbReference type="PROSITE" id="PS00764">
    <property type="entry name" value="ENDONUCLEASE_III_1"/>
    <property type="match status" value="1"/>
</dbReference>
<dbReference type="GO" id="GO:0000703">
    <property type="term" value="F:oxidized pyrimidine nucleobase lesion DNA N-glycosylase activity"/>
    <property type="evidence" value="ECO:0007669"/>
    <property type="project" value="TreeGrafter"/>
</dbReference>
<keyword evidence="10" id="KW-0326">Glycosidase</keyword>
<dbReference type="SUPFAM" id="SSF48150">
    <property type="entry name" value="DNA-glycosylase"/>
    <property type="match status" value="1"/>
</dbReference>
<comment type="similarity">
    <text evidence="2">Belongs to the Nth/MutY family.</text>
</comment>
<sequence>MPAAKHFKKKPFDIEEAIPLLREAVAPYPKAALFELAGEGHTSVFEILVACIISIRTRDETTLPVSRRLFAAAPRPADVAALSVKEIERLIYPSTFHDVKAGTIRTVARETVEKYDGVLPCDADELMKFKGVGPKCANLAVGITCGQMLTGVDIHVHRVTNRWGYVSAKTPEKTMDELHEKLPQHLRVEINALLVPFGKHICTGARPKCSSCPLLEMCQQVGVTRHE</sequence>
<evidence type="ECO:0000256" key="7">
    <source>
        <dbReference type="ARBA" id="ARBA00023014"/>
    </source>
</evidence>
<evidence type="ECO:0000256" key="3">
    <source>
        <dbReference type="ARBA" id="ARBA00022723"/>
    </source>
</evidence>
<dbReference type="CDD" id="cd00056">
    <property type="entry name" value="ENDO3c"/>
    <property type="match status" value="1"/>
</dbReference>
<dbReference type="Proteomes" id="UP000464178">
    <property type="component" value="Chromosome"/>
</dbReference>
<dbReference type="EMBL" id="LR593886">
    <property type="protein sequence ID" value="VTR91774.1"/>
    <property type="molecule type" value="Genomic_DNA"/>
</dbReference>
<evidence type="ECO:0000259" key="11">
    <source>
        <dbReference type="SMART" id="SM00478"/>
    </source>
</evidence>
<dbReference type="SMART" id="SM00478">
    <property type="entry name" value="ENDO3c"/>
    <property type="match status" value="1"/>
</dbReference>
<dbReference type="InterPro" id="IPR023170">
    <property type="entry name" value="HhH_base_excis_C"/>
</dbReference>
<keyword evidence="9 12" id="KW-0456">Lyase</keyword>
<accession>A0A6P2CVP2</accession>
<evidence type="ECO:0000256" key="4">
    <source>
        <dbReference type="ARBA" id="ARBA00022763"/>
    </source>
</evidence>
<keyword evidence="13" id="KW-1185">Reference proteome</keyword>
<evidence type="ECO:0000313" key="13">
    <source>
        <dbReference type="Proteomes" id="UP000464178"/>
    </source>
</evidence>
<dbReference type="GO" id="GO:0046872">
    <property type="term" value="F:metal ion binding"/>
    <property type="evidence" value="ECO:0007669"/>
    <property type="project" value="UniProtKB-KW"/>
</dbReference>
<name>A0A6P2CVP2_9BACT</name>
<evidence type="ECO:0000256" key="9">
    <source>
        <dbReference type="ARBA" id="ARBA00023239"/>
    </source>
</evidence>
<comment type="cofactor">
    <cofactor evidence="1">
        <name>[4Fe-4S] cluster</name>
        <dbReference type="ChEBI" id="CHEBI:49883"/>
    </cofactor>
</comment>
<dbReference type="InterPro" id="IPR003265">
    <property type="entry name" value="HhH-GPD_domain"/>
</dbReference>
<keyword evidence="3" id="KW-0479">Metal-binding</keyword>
<evidence type="ECO:0000256" key="2">
    <source>
        <dbReference type="ARBA" id="ARBA00008343"/>
    </source>
</evidence>
<dbReference type="AlphaFoldDB" id="A0A6P2CVP2"/>
<dbReference type="InterPro" id="IPR011257">
    <property type="entry name" value="DNA_glycosylase"/>
</dbReference>
<dbReference type="RefSeq" id="WP_162666724.1">
    <property type="nucleotide sequence ID" value="NZ_LR593886.1"/>
</dbReference>
<dbReference type="Gene3D" id="1.10.1670.10">
    <property type="entry name" value="Helix-hairpin-Helix base-excision DNA repair enzymes (C-terminal)"/>
    <property type="match status" value="1"/>
</dbReference>
<dbReference type="PANTHER" id="PTHR43286">
    <property type="entry name" value="ENDONUCLEASE III-LIKE PROTEIN 1"/>
    <property type="match status" value="1"/>
</dbReference>
<dbReference type="GO" id="GO:0006285">
    <property type="term" value="P:base-excision repair, AP site formation"/>
    <property type="evidence" value="ECO:0007669"/>
    <property type="project" value="TreeGrafter"/>
</dbReference>
<dbReference type="Pfam" id="PF00730">
    <property type="entry name" value="HhH-GPD"/>
    <property type="match status" value="1"/>
</dbReference>
<feature type="domain" description="HhH-GPD" evidence="11">
    <location>
        <begin position="53"/>
        <end position="200"/>
    </location>
</feature>
<evidence type="ECO:0000256" key="1">
    <source>
        <dbReference type="ARBA" id="ARBA00001966"/>
    </source>
</evidence>
<keyword evidence="4" id="KW-0227">DNA damage</keyword>
<evidence type="ECO:0000256" key="10">
    <source>
        <dbReference type="ARBA" id="ARBA00023295"/>
    </source>
</evidence>
<dbReference type="InterPro" id="IPR004035">
    <property type="entry name" value="Endouclease-III_FeS-bd_BS"/>
</dbReference>
<organism evidence="12 13">
    <name type="scientific">Gemmata massiliana</name>
    <dbReference type="NCBI Taxonomy" id="1210884"/>
    <lineage>
        <taxon>Bacteria</taxon>
        <taxon>Pseudomonadati</taxon>
        <taxon>Planctomycetota</taxon>
        <taxon>Planctomycetia</taxon>
        <taxon>Gemmatales</taxon>
        <taxon>Gemmataceae</taxon>
        <taxon>Gemmata</taxon>
    </lineage>
</organism>
<reference evidence="12 13" key="1">
    <citation type="submission" date="2019-05" db="EMBL/GenBank/DDBJ databases">
        <authorList>
            <consortium name="Science for Life Laboratories"/>
        </authorList>
    </citation>
    <scope>NUCLEOTIDE SEQUENCE [LARGE SCALE GENOMIC DNA]</scope>
    <source>
        <strain evidence="12">Soil9</strain>
    </source>
</reference>
<protein>
    <recommendedName>
        <fullName evidence="11">HhH-GPD domain-containing protein</fullName>
    </recommendedName>
</protein>